<protein>
    <submittedName>
        <fullName evidence="1">Uncharacterized protein</fullName>
    </submittedName>
</protein>
<organism evidence="1 2">
    <name type="scientific">Entomophthora muscae</name>
    <dbReference type="NCBI Taxonomy" id="34485"/>
    <lineage>
        <taxon>Eukaryota</taxon>
        <taxon>Fungi</taxon>
        <taxon>Fungi incertae sedis</taxon>
        <taxon>Zoopagomycota</taxon>
        <taxon>Entomophthoromycotina</taxon>
        <taxon>Entomophthoromycetes</taxon>
        <taxon>Entomophthorales</taxon>
        <taxon>Entomophthoraceae</taxon>
        <taxon>Entomophthora</taxon>
    </lineage>
</organism>
<sequence>MYPSTVIVPMYSPCPVHQYAGIVLCTASIPILVRHSHMTWQGTQPGNPAWSTTDRLTAPFNGVNPIQQAKSLTTSFLEIKAKLTKFQLLSTFNPQNTKSLSKSTLAQPHASVGPHQAPVADVLLRPIPAAPH</sequence>
<comment type="caution">
    <text evidence="1">The sequence shown here is derived from an EMBL/GenBank/DDBJ whole genome shotgun (WGS) entry which is preliminary data.</text>
</comment>
<dbReference type="Proteomes" id="UP001165960">
    <property type="component" value="Unassembled WGS sequence"/>
</dbReference>
<evidence type="ECO:0000313" key="1">
    <source>
        <dbReference type="EMBL" id="KAJ9068466.1"/>
    </source>
</evidence>
<evidence type="ECO:0000313" key="2">
    <source>
        <dbReference type="Proteomes" id="UP001165960"/>
    </source>
</evidence>
<proteinExistence type="predicted"/>
<accession>A0ACC2T1Z1</accession>
<reference evidence="1" key="1">
    <citation type="submission" date="2022-04" db="EMBL/GenBank/DDBJ databases">
        <title>Genome of the entomopathogenic fungus Entomophthora muscae.</title>
        <authorList>
            <person name="Elya C."/>
            <person name="Lovett B.R."/>
            <person name="Lee E."/>
            <person name="Macias A.M."/>
            <person name="Hajek A.E."/>
            <person name="De Bivort B.L."/>
            <person name="Kasson M.T."/>
            <person name="De Fine Licht H.H."/>
            <person name="Stajich J.E."/>
        </authorList>
    </citation>
    <scope>NUCLEOTIDE SEQUENCE</scope>
    <source>
        <strain evidence="1">Berkeley</strain>
    </source>
</reference>
<dbReference type="EMBL" id="QTSX02003730">
    <property type="protein sequence ID" value="KAJ9068466.1"/>
    <property type="molecule type" value="Genomic_DNA"/>
</dbReference>
<name>A0ACC2T1Z1_9FUNG</name>
<keyword evidence="2" id="KW-1185">Reference proteome</keyword>
<gene>
    <name evidence="1" type="ORF">DSO57_1028388</name>
</gene>